<protein>
    <submittedName>
        <fullName evidence="1">Uncharacterized protein</fullName>
    </submittedName>
</protein>
<reference evidence="1" key="1">
    <citation type="journal article" date="2020" name="Nature">
        <title>Giant virus diversity and host interactions through global metagenomics.</title>
        <authorList>
            <person name="Schulz F."/>
            <person name="Roux S."/>
            <person name="Paez-Espino D."/>
            <person name="Jungbluth S."/>
            <person name="Walsh D.A."/>
            <person name="Denef V.J."/>
            <person name="McMahon K.D."/>
            <person name="Konstantinidis K.T."/>
            <person name="Eloe-Fadrosh E.A."/>
            <person name="Kyrpides N.C."/>
            <person name="Woyke T."/>
        </authorList>
    </citation>
    <scope>NUCLEOTIDE SEQUENCE</scope>
    <source>
        <strain evidence="1">GVMAG-M-3300010158-59</strain>
    </source>
</reference>
<name>A0A6C0BAB7_9ZZZZ</name>
<sequence length="227" mass="24568">MSVFTASASANGEAYTNTNVLVTAVSSATAESDISQQDALEKASSLAQQLANETAIYDANIINEATNISTDLSNYNFTQINSPPNLTFYYSNDKNITSHTQTFLYGIGSAESVLQTWNGPVFADAALTEKIGKWATTTTIYDINNTESKGIFERTSINTFYLPKGQISVINNTLAFKRSDGAFTTLPGTYLQTILGGTDEYLNAQGIASRTLPVNSKTWTVGIYLNE</sequence>
<dbReference type="AlphaFoldDB" id="A0A6C0BAB7"/>
<organism evidence="1">
    <name type="scientific">viral metagenome</name>
    <dbReference type="NCBI Taxonomy" id="1070528"/>
    <lineage>
        <taxon>unclassified sequences</taxon>
        <taxon>metagenomes</taxon>
        <taxon>organismal metagenomes</taxon>
    </lineage>
</organism>
<evidence type="ECO:0000313" key="1">
    <source>
        <dbReference type="EMBL" id="QHS88970.1"/>
    </source>
</evidence>
<proteinExistence type="predicted"/>
<accession>A0A6C0BAB7</accession>
<dbReference type="EMBL" id="MN739104">
    <property type="protein sequence ID" value="QHS88970.1"/>
    <property type="molecule type" value="Genomic_DNA"/>
</dbReference>